<keyword evidence="4" id="KW-1185">Reference proteome</keyword>
<protein>
    <recommendedName>
        <fullName evidence="2">Coiled-coil protein 142 C-terminal domain-containing protein</fullName>
    </recommendedName>
</protein>
<dbReference type="Pfam" id="PF14923">
    <property type="entry name" value="CCDC142"/>
    <property type="match status" value="1"/>
</dbReference>
<dbReference type="InterPro" id="IPR026700">
    <property type="entry name" value="CCDC142"/>
</dbReference>
<name>A0ABN8LIM5_9CNID</name>
<sequence length="949" mass="106722">MNFGSESSNHGSDNAFQRLSVTQISPKDLDKNFTTLQKVFNSVNPAKNACLRPQHDSVSFGHFEQGVRLNEIYTDIGRKFGDRSKIVLARECLVRLQASAEFIGELEETFENYTSYMENGRKISRDFPFKVEGFHNICQKAKTQYMYRVSLTKMVSTDPWLRSSLPDMHDDLSMVYKTLHQHAERAFSLIGNILLCVLRIAEKCKWGLSRQELNCVCQGIEDFNRLVEYCKSFKNDEHKMLSLSEESRFALSNSTQARLGGLLLFPAVSTSADHVCLLTLSKLLTGIAFARSKILAGYVRKFVSEHQEVSRVLKYDFASYFEWKDFGVVSIGGNTRTEGGAPNGVLSVLGRNQIPLLKLDPESPLLMFDSQEQSFFSNLISKLATSTTLILGRHMSSEKKSVVLPPLQTPKTKVVTAAGGTGADEGGVGSSLAMHPEGHGILRHSPGHGSPRLNKRVQWNEPLDVETMKQIQSQYSAMLWTSFGEELIDEISDIPGFTSVTESTLGPLFLWSDLLQMVIVRMLESLRLSGCLPPAGASSLQAVSCYIHCLASASNWDSAFCSLLVTAGTDRCRMDGDQLTDGVPATRTVCAMIRLLDPLDSILEMTSYWKRSSNQPDPLSSRVPRVLALSLTPSLCRLHALLSFTLNWLDTKMHQFLTSWSLEQFLLLVQWDLPIILELFKKTFSFIQLLCVVHDHNNNWNSLSLHYHRLQEQKSKLEGLVKKFWMLFSNNLTKMSSGFFQEAMPVGKSWKKSRHSGVPYQRSTYVEYAIRQILEPVVESTEGFPLDGRLNVLTLTVNSMMESWSDWILKQEIVFSFYGAQQLSLDFGYVKVWIASDSSNLSSEIQSHLLNLDVFRHLDGAIRLLMLQPRKKKQSPNSSDDPELESNVSTMSSSSVLSSLSGVDIDAYDIDVLNDKTIPNSQKWLDLRLRGGKSKKGLLPFCLKVQEMK</sequence>
<evidence type="ECO:0000256" key="1">
    <source>
        <dbReference type="SAM" id="MobiDB-lite"/>
    </source>
</evidence>
<evidence type="ECO:0000259" key="2">
    <source>
        <dbReference type="Pfam" id="PF14923"/>
    </source>
</evidence>
<evidence type="ECO:0000313" key="3">
    <source>
        <dbReference type="EMBL" id="CAH3015448.1"/>
    </source>
</evidence>
<dbReference type="EMBL" id="CALNXI010000024">
    <property type="protein sequence ID" value="CAH3015448.1"/>
    <property type="molecule type" value="Genomic_DNA"/>
</dbReference>
<evidence type="ECO:0000313" key="4">
    <source>
        <dbReference type="Proteomes" id="UP001159427"/>
    </source>
</evidence>
<dbReference type="PANTHER" id="PTHR21436:SF2">
    <property type="entry name" value="COILED-COIL DOMAIN-CONTAINING PROTEIN 142"/>
    <property type="match status" value="1"/>
</dbReference>
<reference evidence="3 4" key="1">
    <citation type="submission" date="2022-05" db="EMBL/GenBank/DDBJ databases">
        <authorList>
            <consortium name="Genoscope - CEA"/>
            <person name="William W."/>
        </authorList>
    </citation>
    <scope>NUCLEOTIDE SEQUENCE [LARGE SCALE GENOMIC DNA]</scope>
</reference>
<feature type="region of interest" description="Disordered" evidence="1">
    <location>
        <begin position="870"/>
        <end position="890"/>
    </location>
</feature>
<dbReference type="Proteomes" id="UP001159427">
    <property type="component" value="Unassembled WGS sequence"/>
</dbReference>
<dbReference type="PANTHER" id="PTHR21436">
    <property type="entry name" value="COILED-COIL DOMAIN-CONTAINING PROTEIN 142"/>
    <property type="match status" value="1"/>
</dbReference>
<dbReference type="InterPro" id="IPR055350">
    <property type="entry name" value="CCDC142_C"/>
</dbReference>
<comment type="caution">
    <text evidence="3">The sequence shown here is derived from an EMBL/GenBank/DDBJ whole genome shotgun (WGS) entry which is preliminary data.</text>
</comment>
<proteinExistence type="predicted"/>
<organism evidence="3 4">
    <name type="scientific">Porites evermanni</name>
    <dbReference type="NCBI Taxonomy" id="104178"/>
    <lineage>
        <taxon>Eukaryota</taxon>
        <taxon>Metazoa</taxon>
        <taxon>Cnidaria</taxon>
        <taxon>Anthozoa</taxon>
        <taxon>Hexacorallia</taxon>
        <taxon>Scleractinia</taxon>
        <taxon>Fungiina</taxon>
        <taxon>Poritidae</taxon>
        <taxon>Porites</taxon>
    </lineage>
</organism>
<gene>
    <name evidence="3" type="ORF">PEVE_00017477</name>
</gene>
<accession>A0ABN8LIM5</accession>
<feature type="domain" description="Coiled-coil protein 142 C-terminal" evidence="2">
    <location>
        <begin position="478"/>
        <end position="925"/>
    </location>
</feature>